<protein>
    <submittedName>
        <fullName evidence="2">Uncharacterized protein</fullName>
    </submittedName>
</protein>
<feature type="region of interest" description="Disordered" evidence="1">
    <location>
        <begin position="447"/>
        <end position="468"/>
    </location>
</feature>
<gene>
    <name evidence="2" type="ORF">BSTOLATCC_MIC11683</name>
</gene>
<sequence>MAEEIITLIGVFHPIQMDVNVNVDSIEHVVSEGASLACYLPNLRQFLKPIVEGKKFADIQSIFKALDNPEFWHNVRQLANGFETELNIKLIKAALYLYSRNKITVPLMKIYYNAYVLLDFESMRNGAKQDPVLLQRSFILVNRFLPLKLISLWLEHNTPYFKRVGILAPHEYLFLAVNTYDRTKLIEERLFSQPTLIITKDSNTKTFHLSETAAANPDLDKRLEKIMNSHINASNVFFEPEEAIDEPPPIKLRKFSRKSRRTTQNAQMNEFRTLLRDPSLYDQIKQTLFQSTGIVNKSKTNEKFSYQRMRATCGILNSSRPHTAGVRTSSEKNIKNKRTLTDFQLPFDELNKANEPHHRYIVSFRETERPDSSINLTKNNSDVQVRPFSAATTTTYKGTSRGASSRPMTGKSSRPFTANSMVSTAVSLRMKEEPYHVCTLREAMMTEGPNQKSEPKKMKVKKIKRWRY</sequence>
<proteinExistence type="predicted"/>
<keyword evidence="3" id="KW-1185">Reference proteome</keyword>
<organism evidence="2 3">
    <name type="scientific">Blepharisma stoltei</name>
    <dbReference type="NCBI Taxonomy" id="1481888"/>
    <lineage>
        <taxon>Eukaryota</taxon>
        <taxon>Sar</taxon>
        <taxon>Alveolata</taxon>
        <taxon>Ciliophora</taxon>
        <taxon>Postciliodesmatophora</taxon>
        <taxon>Heterotrichea</taxon>
        <taxon>Heterotrichida</taxon>
        <taxon>Blepharismidae</taxon>
        <taxon>Blepharisma</taxon>
    </lineage>
</organism>
<dbReference type="AlphaFoldDB" id="A0AAU9ITX2"/>
<name>A0AAU9ITX2_9CILI</name>
<reference evidence="2" key="1">
    <citation type="submission" date="2021-09" db="EMBL/GenBank/DDBJ databases">
        <authorList>
            <consortium name="AG Swart"/>
            <person name="Singh M."/>
            <person name="Singh A."/>
            <person name="Seah K."/>
            <person name="Emmerich C."/>
        </authorList>
    </citation>
    <scope>NUCLEOTIDE SEQUENCE</scope>
    <source>
        <strain evidence="2">ATCC30299</strain>
    </source>
</reference>
<evidence type="ECO:0000313" key="2">
    <source>
        <dbReference type="EMBL" id="CAG9314685.1"/>
    </source>
</evidence>
<feature type="region of interest" description="Disordered" evidence="1">
    <location>
        <begin position="394"/>
        <end position="416"/>
    </location>
</feature>
<evidence type="ECO:0000313" key="3">
    <source>
        <dbReference type="Proteomes" id="UP001162131"/>
    </source>
</evidence>
<comment type="caution">
    <text evidence="2">The sequence shown here is derived from an EMBL/GenBank/DDBJ whole genome shotgun (WGS) entry which is preliminary data.</text>
</comment>
<evidence type="ECO:0000256" key="1">
    <source>
        <dbReference type="SAM" id="MobiDB-lite"/>
    </source>
</evidence>
<dbReference type="EMBL" id="CAJZBQ010000012">
    <property type="protein sequence ID" value="CAG9314685.1"/>
    <property type="molecule type" value="Genomic_DNA"/>
</dbReference>
<dbReference type="Proteomes" id="UP001162131">
    <property type="component" value="Unassembled WGS sequence"/>
</dbReference>
<feature type="compositionally biased region" description="Basic residues" evidence="1">
    <location>
        <begin position="458"/>
        <end position="468"/>
    </location>
</feature>
<accession>A0AAU9ITX2</accession>